<keyword evidence="4" id="KW-0378">Hydrolase</keyword>
<sequence length="409" mass="43180">MPQPEQVWAWPPGPGTGGPQAVQAWAWPPPVQPRRTGGSLARPRPGTAYHRMARTWRYRWWVPLVAIGVAVGLIIVVQLVMGMAAVILALVNGYEATGDSFFGALLPDLAFQLIVITTMTPLVMLVAWLVQRRPVGTLFSVTGRLRWRWMLGCAAIAIIPMVLSFAFLAGLLRATTPGTPFLGAFGGGPDFVGALLIILLLVPFQASAEEIALRGFLMQSVGSLGAPADDPRGGSVVSRFLRSPVLGILISGTVFTFLHAYVGWGLLDVAVFGIAMAWLTWYTGGLEAAIGLHVVHNLAAFGLTAYEGGLADVGTGGGSWQGVVATTVEVILYCLVVAWLARKVGLQRTVPDDPAAAAGQGYRPAPQAWAAGPRQGTTGASAYHDPYRAPATPRFRQEPPAGGPPAPPA</sequence>
<evidence type="ECO:0000256" key="2">
    <source>
        <dbReference type="SAM" id="Phobius"/>
    </source>
</evidence>
<accession>A0ABV9DP95</accession>
<comment type="caution">
    <text evidence="4">The sequence shown here is derived from an EMBL/GenBank/DDBJ whole genome shotgun (WGS) entry which is preliminary data.</text>
</comment>
<protein>
    <submittedName>
        <fullName evidence="4">CPBP family intramembrane glutamic endopeptidase</fullName>
        <ecNumber evidence="4">3.4.-.-</ecNumber>
    </submittedName>
</protein>
<feature type="transmembrane region" description="Helical" evidence="2">
    <location>
        <begin position="60"/>
        <end position="89"/>
    </location>
</feature>
<feature type="transmembrane region" description="Helical" evidence="2">
    <location>
        <begin position="151"/>
        <end position="171"/>
    </location>
</feature>
<keyword evidence="2" id="KW-1133">Transmembrane helix</keyword>
<proteinExistence type="predicted"/>
<feature type="transmembrane region" description="Helical" evidence="2">
    <location>
        <begin position="191"/>
        <end position="208"/>
    </location>
</feature>
<keyword evidence="5" id="KW-1185">Reference proteome</keyword>
<feature type="transmembrane region" description="Helical" evidence="2">
    <location>
        <begin position="240"/>
        <end position="258"/>
    </location>
</feature>
<keyword evidence="2" id="KW-0472">Membrane</keyword>
<reference evidence="5" key="1">
    <citation type="journal article" date="2019" name="Int. J. Syst. Evol. Microbiol.">
        <title>The Global Catalogue of Microorganisms (GCM) 10K type strain sequencing project: providing services to taxonomists for standard genome sequencing and annotation.</title>
        <authorList>
            <consortium name="The Broad Institute Genomics Platform"/>
            <consortium name="The Broad Institute Genome Sequencing Center for Infectious Disease"/>
            <person name="Wu L."/>
            <person name="Ma J."/>
        </authorList>
    </citation>
    <scope>NUCLEOTIDE SEQUENCE [LARGE SCALE GENOMIC DNA]</scope>
    <source>
        <strain evidence="5">XZYJ18</strain>
    </source>
</reference>
<evidence type="ECO:0000313" key="4">
    <source>
        <dbReference type="EMBL" id="MFC4560467.1"/>
    </source>
</evidence>
<feature type="region of interest" description="Disordered" evidence="1">
    <location>
        <begin position="356"/>
        <end position="409"/>
    </location>
</feature>
<feature type="transmembrane region" description="Helical" evidence="2">
    <location>
        <begin position="109"/>
        <end position="130"/>
    </location>
</feature>
<keyword evidence="2" id="KW-0812">Transmembrane</keyword>
<organism evidence="4 5">
    <name type="scientific">Nocardiopsis mangrovi</name>
    <dbReference type="NCBI Taxonomy" id="1179818"/>
    <lineage>
        <taxon>Bacteria</taxon>
        <taxon>Bacillati</taxon>
        <taxon>Actinomycetota</taxon>
        <taxon>Actinomycetes</taxon>
        <taxon>Streptosporangiales</taxon>
        <taxon>Nocardiopsidaceae</taxon>
        <taxon>Nocardiopsis</taxon>
    </lineage>
</organism>
<evidence type="ECO:0000259" key="3">
    <source>
        <dbReference type="Pfam" id="PF02517"/>
    </source>
</evidence>
<name>A0ABV9DP95_9ACTN</name>
<dbReference type="GO" id="GO:0016787">
    <property type="term" value="F:hydrolase activity"/>
    <property type="evidence" value="ECO:0007669"/>
    <property type="project" value="UniProtKB-KW"/>
</dbReference>
<feature type="transmembrane region" description="Helical" evidence="2">
    <location>
        <begin position="318"/>
        <end position="341"/>
    </location>
</feature>
<dbReference type="Pfam" id="PF02517">
    <property type="entry name" value="Rce1-like"/>
    <property type="match status" value="1"/>
</dbReference>
<dbReference type="RefSeq" id="WP_378570614.1">
    <property type="nucleotide sequence ID" value="NZ_JBHSFQ010000001.1"/>
</dbReference>
<evidence type="ECO:0000256" key="1">
    <source>
        <dbReference type="SAM" id="MobiDB-lite"/>
    </source>
</evidence>
<evidence type="ECO:0000313" key="5">
    <source>
        <dbReference type="Proteomes" id="UP001595923"/>
    </source>
</evidence>
<dbReference type="InterPro" id="IPR003675">
    <property type="entry name" value="Rce1/LyrA-like_dom"/>
</dbReference>
<feature type="domain" description="CAAX prenyl protease 2/Lysostaphin resistance protein A-like" evidence="3">
    <location>
        <begin position="194"/>
        <end position="298"/>
    </location>
</feature>
<gene>
    <name evidence="4" type="ORF">ACFO4E_01220</name>
</gene>
<dbReference type="Proteomes" id="UP001595923">
    <property type="component" value="Unassembled WGS sequence"/>
</dbReference>
<dbReference type="EC" id="3.4.-.-" evidence="4"/>
<dbReference type="EMBL" id="JBHSFQ010000001">
    <property type="protein sequence ID" value="MFC4560467.1"/>
    <property type="molecule type" value="Genomic_DNA"/>
</dbReference>